<gene>
    <name evidence="1" type="ORF">C4B25_00420</name>
</gene>
<evidence type="ECO:0000313" key="2">
    <source>
        <dbReference type="Proteomes" id="UP000291072"/>
    </source>
</evidence>
<dbReference type="Proteomes" id="UP000291072">
    <property type="component" value="Unassembled WGS sequence"/>
</dbReference>
<evidence type="ECO:0008006" key="3">
    <source>
        <dbReference type="Google" id="ProtNLM"/>
    </source>
</evidence>
<proteinExistence type="predicted"/>
<name>A0A4R0XVR0_9MOLU</name>
<protein>
    <recommendedName>
        <fullName evidence="3">Lipoprotein</fullName>
    </recommendedName>
</protein>
<accession>A0A4R0XVR0</accession>
<dbReference type="EMBL" id="PSZP01000002">
    <property type="protein sequence ID" value="TCG11954.1"/>
    <property type="molecule type" value="Genomic_DNA"/>
</dbReference>
<sequence>MKITKKIGFGALTLLTTTVAPLVTVVSCGDSNEDKTKKVETNIKNSTHKLIKGLFWNAKIEKHPSNKKGDVVIPINLNQKNEKIMMDYGTNEYDFIYNKLETTTLKNAFIILDNPSEGAKLIEEYKNDLDNLDNLGLSVRQLVEDIMPNLFNSINSFKYELTFKKKDGTTIKQKIDVTKEFKSRLEFTQYVTYATKMNIRKAELDNIKRDIDQSLWTVENSDRYDLSETYQEIEDSYQVLEKAKAKDAWMKLIKVREDMIQSHLGFAKLDIFKTKAKEENVDATSMIKDIFDIDKDKQNNANMKKEAEYKFR</sequence>
<reference evidence="1 2" key="1">
    <citation type="submission" date="2018-02" db="EMBL/GenBank/DDBJ databases">
        <title>Mycoplasma marinum and Mycoplasma todarodis sp. nov., moderately halophilic and psychrotolerant mycoplasmas isolated from cephalopods.</title>
        <authorList>
            <person name="Viver T."/>
        </authorList>
    </citation>
    <scope>NUCLEOTIDE SEQUENCE [LARGE SCALE GENOMIC DNA]</scope>
    <source>
        <strain evidence="1 2">5H</strain>
    </source>
</reference>
<dbReference type="RefSeq" id="WP_131613097.1">
    <property type="nucleotide sequence ID" value="NZ_PSZP01000002.1"/>
</dbReference>
<organism evidence="1 2">
    <name type="scientific">Mycoplasma todarodis</name>
    <dbReference type="NCBI Taxonomy" id="1937191"/>
    <lineage>
        <taxon>Bacteria</taxon>
        <taxon>Bacillati</taxon>
        <taxon>Mycoplasmatota</taxon>
        <taxon>Mollicutes</taxon>
        <taxon>Mycoplasmataceae</taxon>
        <taxon>Mycoplasma</taxon>
    </lineage>
</organism>
<evidence type="ECO:0000313" key="1">
    <source>
        <dbReference type="EMBL" id="TCG11954.1"/>
    </source>
</evidence>
<keyword evidence="2" id="KW-1185">Reference proteome</keyword>
<comment type="caution">
    <text evidence="1">The sequence shown here is derived from an EMBL/GenBank/DDBJ whole genome shotgun (WGS) entry which is preliminary data.</text>
</comment>
<dbReference type="AlphaFoldDB" id="A0A4R0XVR0"/>
<dbReference type="PROSITE" id="PS51257">
    <property type="entry name" value="PROKAR_LIPOPROTEIN"/>
    <property type="match status" value="1"/>
</dbReference>